<comment type="caution">
    <text evidence="5">The sequence shown here is derived from an EMBL/GenBank/DDBJ whole genome shotgun (WGS) entry which is preliminary data.</text>
</comment>
<dbReference type="SUPFAM" id="SSF53732">
    <property type="entry name" value="Aconitase iron-sulfur domain"/>
    <property type="match status" value="1"/>
</dbReference>
<evidence type="ECO:0000256" key="3">
    <source>
        <dbReference type="ARBA" id="ARBA00023014"/>
    </source>
</evidence>
<sequence length="80" mass="8456">MDGMFYPVSVVGIDSHTTMIDGLGVGGIVAEVAILGQPMRMVLPGVVGFKLSGKLRDGVTATDLVLTETQMLGILWGRHE</sequence>
<dbReference type="GO" id="GO:0051536">
    <property type="term" value="F:iron-sulfur cluster binding"/>
    <property type="evidence" value="ECO:0007669"/>
    <property type="project" value="UniProtKB-KW"/>
</dbReference>
<dbReference type="InterPro" id="IPR036008">
    <property type="entry name" value="Aconitase_4Fe-4S_dom"/>
</dbReference>
<accession>A0AAD5NMS9</accession>
<feature type="domain" description="Aconitase/3-isopropylmalate dehydratase large subunit alpha/beta/alpha" evidence="4">
    <location>
        <begin position="3"/>
        <end position="73"/>
    </location>
</feature>
<keyword evidence="2" id="KW-0408">Iron</keyword>
<gene>
    <name evidence="5" type="ORF">LWI28_004165</name>
</gene>
<dbReference type="Gene3D" id="3.30.499.10">
    <property type="entry name" value="Aconitase, domain 3"/>
    <property type="match status" value="1"/>
</dbReference>
<evidence type="ECO:0000256" key="1">
    <source>
        <dbReference type="ARBA" id="ARBA00022723"/>
    </source>
</evidence>
<reference evidence="5" key="2">
    <citation type="submission" date="2023-02" db="EMBL/GenBank/DDBJ databases">
        <authorList>
            <person name="Swenson N.G."/>
            <person name="Wegrzyn J.L."/>
            <person name="Mcevoy S.L."/>
        </authorList>
    </citation>
    <scope>NUCLEOTIDE SEQUENCE</scope>
    <source>
        <strain evidence="5">91603</strain>
        <tissue evidence="5">Leaf</tissue>
    </source>
</reference>
<name>A0AAD5NMS9_ACENE</name>
<evidence type="ECO:0000313" key="5">
    <source>
        <dbReference type="EMBL" id="KAI9168932.1"/>
    </source>
</evidence>
<dbReference type="Proteomes" id="UP001064489">
    <property type="component" value="Chromosome 7"/>
</dbReference>
<dbReference type="EMBL" id="JAJSOW010000104">
    <property type="protein sequence ID" value="KAI9168932.1"/>
    <property type="molecule type" value="Genomic_DNA"/>
</dbReference>
<evidence type="ECO:0000259" key="4">
    <source>
        <dbReference type="Pfam" id="PF00330"/>
    </source>
</evidence>
<evidence type="ECO:0000256" key="2">
    <source>
        <dbReference type="ARBA" id="ARBA00023004"/>
    </source>
</evidence>
<dbReference type="PANTHER" id="PTHR11670">
    <property type="entry name" value="ACONITASE/IRON-RESPONSIVE ELEMENT FAMILY MEMBER"/>
    <property type="match status" value="1"/>
</dbReference>
<dbReference type="InterPro" id="IPR001030">
    <property type="entry name" value="Acoase/IPM_deHydtase_lsu_aba"/>
</dbReference>
<reference evidence="5" key="1">
    <citation type="journal article" date="2022" name="Plant J.">
        <title>Strategies of tolerance reflected in two North American maple genomes.</title>
        <authorList>
            <person name="McEvoy S.L."/>
            <person name="Sezen U.U."/>
            <person name="Trouern-Trend A."/>
            <person name="McMahon S.M."/>
            <person name="Schaberg P.G."/>
            <person name="Yang J."/>
            <person name="Wegrzyn J.L."/>
            <person name="Swenson N.G."/>
        </authorList>
    </citation>
    <scope>NUCLEOTIDE SEQUENCE</scope>
    <source>
        <strain evidence="5">91603</strain>
    </source>
</reference>
<dbReference type="InterPro" id="IPR015931">
    <property type="entry name" value="Acnase/IPM_dHydase_lsu_aba_1/3"/>
</dbReference>
<keyword evidence="3" id="KW-0411">Iron-sulfur</keyword>
<organism evidence="5 6">
    <name type="scientific">Acer negundo</name>
    <name type="common">Box elder</name>
    <dbReference type="NCBI Taxonomy" id="4023"/>
    <lineage>
        <taxon>Eukaryota</taxon>
        <taxon>Viridiplantae</taxon>
        <taxon>Streptophyta</taxon>
        <taxon>Embryophyta</taxon>
        <taxon>Tracheophyta</taxon>
        <taxon>Spermatophyta</taxon>
        <taxon>Magnoliopsida</taxon>
        <taxon>eudicotyledons</taxon>
        <taxon>Gunneridae</taxon>
        <taxon>Pentapetalae</taxon>
        <taxon>rosids</taxon>
        <taxon>malvids</taxon>
        <taxon>Sapindales</taxon>
        <taxon>Sapindaceae</taxon>
        <taxon>Hippocastanoideae</taxon>
        <taxon>Acereae</taxon>
        <taxon>Acer</taxon>
    </lineage>
</organism>
<protein>
    <recommendedName>
        <fullName evidence="4">Aconitase/3-isopropylmalate dehydratase large subunit alpha/beta/alpha domain-containing protein</fullName>
    </recommendedName>
</protein>
<dbReference type="Pfam" id="PF00330">
    <property type="entry name" value="Aconitase"/>
    <property type="match status" value="1"/>
</dbReference>
<keyword evidence="6" id="KW-1185">Reference proteome</keyword>
<dbReference type="GO" id="GO:0046872">
    <property type="term" value="F:metal ion binding"/>
    <property type="evidence" value="ECO:0007669"/>
    <property type="project" value="UniProtKB-KW"/>
</dbReference>
<evidence type="ECO:0000313" key="6">
    <source>
        <dbReference type="Proteomes" id="UP001064489"/>
    </source>
</evidence>
<dbReference type="InterPro" id="IPR006249">
    <property type="entry name" value="Aconitase/IRP2"/>
</dbReference>
<keyword evidence="1" id="KW-0479">Metal-binding</keyword>
<dbReference type="AlphaFoldDB" id="A0AAD5NMS9"/>
<proteinExistence type="predicted"/>